<evidence type="ECO:0000313" key="8">
    <source>
        <dbReference type="EMBL" id="CAG5119110.1"/>
    </source>
</evidence>
<dbReference type="OrthoDB" id="10252718at2759"/>
<evidence type="ECO:0000256" key="5">
    <source>
        <dbReference type="ARBA" id="ARBA00023274"/>
    </source>
</evidence>
<organism evidence="8 9">
    <name type="scientific">Candidula unifasciata</name>
    <dbReference type="NCBI Taxonomy" id="100452"/>
    <lineage>
        <taxon>Eukaryota</taxon>
        <taxon>Metazoa</taxon>
        <taxon>Spiralia</taxon>
        <taxon>Lophotrochozoa</taxon>
        <taxon>Mollusca</taxon>
        <taxon>Gastropoda</taxon>
        <taxon>Heterobranchia</taxon>
        <taxon>Euthyneura</taxon>
        <taxon>Panpulmonata</taxon>
        <taxon>Eupulmonata</taxon>
        <taxon>Stylommatophora</taxon>
        <taxon>Helicina</taxon>
        <taxon>Helicoidea</taxon>
        <taxon>Geomitridae</taxon>
        <taxon>Candidula</taxon>
    </lineage>
</organism>
<dbReference type="PANTHER" id="PTHR28595:SF1">
    <property type="entry name" value="LARGE RIBOSOMAL SUBUNIT PROTEIN ML54"/>
    <property type="match status" value="1"/>
</dbReference>
<comment type="subcellular location">
    <subcellularLocation>
        <location evidence="1">Mitochondrion</location>
    </subcellularLocation>
</comment>
<evidence type="ECO:0000256" key="2">
    <source>
        <dbReference type="ARBA" id="ARBA00022946"/>
    </source>
</evidence>
<name>A0A8S3YV97_9EUPU</name>
<dbReference type="PANTHER" id="PTHR28595">
    <property type="entry name" value="39S RIBOSOMAL PROTEIN L54, MITOCHONDRIAL"/>
    <property type="match status" value="1"/>
</dbReference>
<dbReference type="Proteomes" id="UP000678393">
    <property type="component" value="Unassembled WGS sequence"/>
</dbReference>
<keyword evidence="5" id="KW-0687">Ribonucleoprotein</keyword>
<evidence type="ECO:0000256" key="1">
    <source>
        <dbReference type="ARBA" id="ARBA00004173"/>
    </source>
</evidence>
<comment type="similarity">
    <text evidence="6">Belongs to the mitochondrion-specific ribosomal protein mL54 family.</text>
</comment>
<dbReference type="Pfam" id="PF08561">
    <property type="entry name" value="Ribosomal_L37"/>
    <property type="match status" value="1"/>
</dbReference>
<keyword evidence="3" id="KW-0689">Ribosomal protein</keyword>
<protein>
    <recommendedName>
        <fullName evidence="7">Large ribosomal subunit protein mL54</fullName>
    </recommendedName>
</protein>
<reference evidence="8" key="1">
    <citation type="submission" date="2021-04" db="EMBL/GenBank/DDBJ databases">
        <authorList>
            <consortium name="Molecular Ecology Group"/>
        </authorList>
    </citation>
    <scope>NUCLEOTIDE SEQUENCE</scope>
</reference>
<accession>A0A8S3YV97</accession>
<keyword evidence="9" id="KW-1185">Reference proteome</keyword>
<dbReference type="EMBL" id="CAJHNH020000657">
    <property type="protein sequence ID" value="CAG5119110.1"/>
    <property type="molecule type" value="Genomic_DNA"/>
</dbReference>
<dbReference type="InterPro" id="IPR013870">
    <property type="entry name" value="Ribosomal_mL54"/>
</dbReference>
<evidence type="ECO:0000256" key="3">
    <source>
        <dbReference type="ARBA" id="ARBA00022980"/>
    </source>
</evidence>
<keyword evidence="2" id="KW-0809">Transit peptide</keyword>
<dbReference type="GO" id="GO:0005762">
    <property type="term" value="C:mitochondrial large ribosomal subunit"/>
    <property type="evidence" value="ECO:0007669"/>
    <property type="project" value="TreeGrafter"/>
</dbReference>
<gene>
    <name evidence="8" type="ORF">CUNI_LOCUS4668</name>
</gene>
<proteinExistence type="inferred from homology"/>
<evidence type="ECO:0000313" key="9">
    <source>
        <dbReference type="Proteomes" id="UP000678393"/>
    </source>
</evidence>
<evidence type="ECO:0000256" key="4">
    <source>
        <dbReference type="ARBA" id="ARBA00023128"/>
    </source>
</evidence>
<keyword evidence="4" id="KW-0496">Mitochondrion</keyword>
<evidence type="ECO:0000256" key="7">
    <source>
        <dbReference type="ARBA" id="ARBA00035179"/>
    </source>
</evidence>
<dbReference type="AlphaFoldDB" id="A0A8S3YV97"/>
<comment type="caution">
    <text evidence="8">The sequence shown here is derived from an EMBL/GenBank/DDBJ whole genome shotgun (WGS) entry which is preliminary data.</text>
</comment>
<sequence length="146" mass="16947">MAASVRKLILLPITQYSRRTSLSYLMLARHYAAPAKKIVGKVSAQSAQKSKLQVETDPEKLLKYCCGACIYVDGKDPEIKADSEYPDWLWTLHTERSPRDLSELDPMTPEYWVQISRFTKNRNKRVWKRLQKLKDIQYPDDKIGVS</sequence>
<evidence type="ECO:0000256" key="6">
    <source>
        <dbReference type="ARBA" id="ARBA00033752"/>
    </source>
</evidence>
<dbReference type="GO" id="GO:0003735">
    <property type="term" value="F:structural constituent of ribosome"/>
    <property type="evidence" value="ECO:0007669"/>
    <property type="project" value="TreeGrafter"/>
</dbReference>